<evidence type="ECO:0000313" key="9">
    <source>
        <dbReference type="EMBL" id="MQN02125.1"/>
    </source>
</evidence>
<feature type="transmembrane region" description="Helical" evidence="7">
    <location>
        <begin position="25"/>
        <end position="46"/>
    </location>
</feature>
<evidence type="ECO:0000256" key="1">
    <source>
        <dbReference type="ARBA" id="ARBA00004651"/>
    </source>
</evidence>
<dbReference type="PANTHER" id="PTHR14969:SF62">
    <property type="entry name" value="DECAPRENYLPHOSPHORYL-5-PHOSPHORIBOSE PHOSPHATASE RV3807C-RELATED"/>
    <property type="match status" value="1"/>
</dbReference>
<evidence type="ECO:0000256" key="4">
    <source>
        <dbReference type="ARBA" id="ARBA00022801"/>
    </source>
</evidence>
<keyword evidence="2" id="KW-1003">Cell membrane</keyword>
<accession>A0A6N7J230</accession>
<proteinExistence type="predicted"/>
<dbReference type="GO" id="GO:0016787">
    <property type="term" value="F:hydrolase activity"/>
    <property type="evidence" value="ECO:0007669"/>
    <property type="project" value="UniProtKB-KW"/>
</dbReference>
<reference evidence="9" key="1">
    <citation type="journal article" date="2020" name="Appl. Environ. Microbiol.">
        <title>Medium-Chain Fatty Acid Synthesis by 'Candidatus Weimeria bifida' gen. nov., sp. nov., and 'Candidatus Pseudoramibacter fermentans' sp. nov.</title>
        <authorList>
            <person name="Scarborough M.J."/>
            <person name="Myers K.S."/>
            <person name="Donohue T.J."/>
            <person name="Noguera D.R."/>
        </authorList>
    </citation>
    <scope>NUCLEOTIDE SEQUENCE</scope>
    <source>
        <strain evidence="9">LCO1.1</strain>
    </source>
</reference>
<gene>
    <name evidence="9" type="ORF">FRC54_09545</name>
</gene>
<keyword evidence="3 7" id="KW-0812">Transmembrane</keyword>
<organism evidence="9 10">
    <name type="scientific">Candidatus Weimeria bifida</name>
    <dbReference type="NCBI Taxonomy" id="2599074"/>
    <lineage>
        <taxon>Bacteria</taxon>
        <taxon>Bacillati</taxon>
        <taxon>Bacillota</taxon>
        <taxon>Clostridia</taxon>
        <taxon>Lachnospirales</taxon>
        <taxon>Lachnospiraceae</taxon>
        <taxon>Candidatus Weimeria</taxon>
    </lineage>
</organism>
<dbReference type="AlphaFoldDB" id="A0A6N7J230"/>
<evidence type="ECO:0000313" key="10">
    <source>
        <dbReference type="Proteomes" id="UP000460257"/>
    </source>
</evidence>
<keyword evidence="10" id="KW-1185">Reference proteome</keyword>
<evidence type="ECO:0000256" key="6">
    <source>
        <dbReference type="ARBA" id="ARBA00023136"/>
    </source>
</evidence>
<comment type="caution">
    <text evidence="9">The sequence shown here is derived from an EMBL/GenBank/DDBJ whole genome shotgun (WGS) entry which is preliminary data.</text>
</comment>
<feature type="transmembrane region" description="Helical" evidence="7">
    <location>
        <begin position="146"/>
        <end position="164"/>
    </location>
</feature>
<dbReference type="SMART" id="SM00014">
    <property type="entry name" value="acidPPc"/>
    <property type="match status" value="1"/>
</dbReference>
<dbReference type="InterPro" id="IPR036938">
    <property type="entry name" value="PAP2/HPO_sf"/>
</dbReference>
<dbReference type="InterPro" id="IPR000326">
    <property type="entry name" value="PAP2/HPO"/>
</dbReference>
<dbReference type="PANTHER" id="PTHR14969">
    <property type="entry name" value="SPHINGOSINE-1-PHOSPHATE PHOSPHOHYDROLASE"/>
    <property type="match status" value="1"/>
</dbReference>
<keyword evidence="6 7" id="KW-0472">Membrane</keyword>
<protein>
    <submittedName>
        <fullName evidence="9">Phosphatase PAP2 family protein</fullName>
    </submittedName>
</protein>
<dbReference type="Proteomes" id="UP000460257">
    <property type="component" value="Unassembled WGS sequence"/>
</dbReference>
<evidence type="ECO:0000256" key="2">
    <source>
        <dbReference type="ARBA" id="ARBA00022475"/>
    </source>
</evidence>
<evidence type="ECO:0000256" key="5">
    <source>
        <dbReference type="ARBA" id="ARBA00022989"/>
    </source>
</evidence>
<evidence type="ECO:0000259" key="8">
    <source>
        <dbReference type="SMART" id="SM00014"/>
    </source>
</evidence>
<feature type="transmembrane region" description="Helical" evidence="7">
    <location>
        <begin position="120"/>
        <end position="140"/>
    </location>
</feature>
<name>A0A6N7J230_9FIRM</name>
<comment type="subcellular location">
    <subcellularLocation>
        <location evidence="1">Cell membrane</location>
        <topology evidence="1">Multi-pass membrane protein</topology>
    </subcellularLocation>
</comment>
<dbReference type="GO" id="GO:0005886">
    <property type="term" value="C:plasma membrane"/>
    <property type="evidence" value="ECO:0007669"/>
    <property type="project" value="UniProtKB-SubCell"/>
</dbReference>
<keyword evidence="4" id="KW-0378">Hydrolase</keyword>
<sequence length="178" mass="20297">MQWEFNILYWFQSLHHPVLDPIEKFITMLGSGGIFWILLTIAIIIFVKDKRVGLTCMLALAAEAILVLILKNTVRRSRPIWIDPTVKMIVKIPKDYSFPSGHSAAGFSVAVSIFCYNKKWGTAAIVLASLIALSRLYLFVHFPTDVMVGTMIGIVMALLMNYFVKKKFPQRLYIKKNK</sequence>
<dbReference type="EMBL" id="VOGC01000007">
    <property type="protein sequence ID" value="MQN02125.1"/>
    <property type="molecule type" value="Genomic_DNA"/>
</dbReference>
<evidence type="ECO:0000256" key="3">
    <source>
        <dbReference type="ARBA" id="ARBA00022692"/>
    </source>
</evidence>
<evidence type="ECO:0000256" key="7">
    <source>
        <dbReference type="SAM" id="Phobius"/>
    </source>
</evidence>
<dbReference type="Pfam" id="PF01569">
    <property type="entry name" value="PAP2"/>
    <property type="match status" value="1"/>
</dbReference>
<dbReference type="Gene3D" id="1.20.144.10">
    <property type="entry name" value="Phosphatidic acid phosphatase type 2/haloperoxidase"/>
    <property type="match status" value="1"/>
</dbReference>
<feature type="domain" description="Phosphatidic acid phosphatase type 2/haloperoxidase" evidence="8">
    <location>
        <begin position="52"/>
        <end position="161"/>
    </location>
</feature>
<dbReference type="SUPFAM" id="SSF48317">
    <property type="entry name" value="Acid phosphatase/Vanadium-dependent haloperoxidase"/>
    <property type="match status" value="1"/>
</dbReference>
<keyword evidence="5 7" id="KW-1133">Transmembrane helix</keyword>